<dbReference type="SMART" id="SM00490">
    <property type="entry name" value="HELICc"/>
    <property type="match status" value="1"/>
</dbReference>
<dbReference type="Gene3D" id="3.30.360.80">
    <property type="match status" value="1"/>
</dbReference>
<dbReference type="InterPro" id="IPR022737">
    <property type="entry name" value="RapA_C"/>
</dbReference>
<keyword evidence="8 9" id="KW-0804">Transcription</keyword>
<dbReference type="GO" id="GO:0004386">
    <property type="term" value="F:helicase activity"/>
    <property type="evidence" value="ECO:0007669"/>
    <property type="project" value="UniProtKB-UniRule"/>
</dbReference>
<keyword evidence="6 9" id="KW-0238">DNA-binding</keyword>
<dbReference type="HAMAP" id="MF_01821">
    <property type="entry name" value="Helicase_RapA"/>
    <property type="match status" value="1"/>
</dbReference>
<evidence type="ECO:0000313" key="13">
    <source>
        <dbReference type="EMBL" id="AKO32825.1"/>
    </source>
</evidence>
<dbReference type="PROSITE" id="PS51192">
    <property type="entry name" value="HELICASE_ATP_BIND_1"/>
    <property type="match status" value="1"/>
</dbReference>
<evidence type="ECO:0000256" key="3">
    <source>
        <dbReference type="ARBA" id="ARBA00022806"/>
    </source>
</evidence>
<dbReference type="Gene3D" id="6.10.140.1500">
    <property type="match status" value="1"/>
</dbReference>
<keyword evidence="4 9" id="KW-0067">ATP-binding</keyword>
<keyword evidence="7 9" id="KW-0010">Activator</keyword>
<evidence type="ECO:0000256" key="10">
    <source>
        <dbReference type="SAM" id="Coils"/>
    </source>
</evidence>
<dbReference type="InterPro" id="IPR027417">
    <property type="entry name" value="P-loop_NTPase"/>
</dbReference>
<dbReference type="CDD" id="cd18011">
    <property type="entry name" value="DEXDc_RapA"/>
    <property type="match status" value="1"/>
</dbReference>
<reference evidence="13 14" key="1">
    <citation type="journal article" date="2015" name="PLoS Negl. Trop. Dis.">
        <title>Haemophilus ducreyi Cutaneous Ulcer Strains Are Nearly Identical to Class I Genital Ulcer Strains.</title>
        <authorList>
            <person name="Gangaiah D."/>
            <person name="Webb K.M."/>
            <person name="Humphreys T.L."/>
            <person name="Fortney K.R."/>
            <person name="Toh E."/>
            <person name="Tai A."/>
            <person name="Katz S.S."/>
            <person name="Pillay A."/>
            <person name="Chen C.Y."/>
            <person name="Roberts S.A."/>
            <person name="Munson R.S.Jr."/>
            <person name="Spinola S.M."/>
        </authorList>
    </citation>
    <scope>NUCLEOTIDE SEQUENCE [LARGE SCALE GENOMIC DNA]</scope>
    <source>
        <strain evidence="14">CLU2</strain>
    </source>
</reference>
<dbReference type="Pfam" id="PF00271">
    <property type="entry name" value="Helicase_C"/>
    <property type="match status" value="1"/>
</dbReference>
<evidence type="ECO:0000259" key="12">
    <source>
        <dbReference type="PROSITE" id="PS51194"/>
    </source>
</evidence>
<feature type="short sequence motif" description="DEAH box" evidence="9">
    <location>
        <begin position="285"/>
        <end position="288"/>
    </location>
</feature>
<dbReference type="Proteomes" id="UP000060132">
    <property type="component" value="Chromosome"/>
</dbReference>
<sequence length="973" mass="110202">MFIIGQRWISESENNLGLGIVTARDNRTVTIRFPAAEEERIYALAVAPLIRVQFQKGDRINCIDGWQLDVEDVLDNQGFVIYLGSRVDNGEQVALPEMQLDHKVSFSKPQDRLFSAQIDRSDRFALRYRALQHQQAQFQSPLRAMRGIRASLIPHQLHIAKEVGQRVAPRVLLADEVGLGKTIEAGMILQQQLFSGRVERVLVLVPESLQHQWLVEMLRRFNLNFSLFDEERCSDFDKTDEDGNDISENPFESEALVIASIDWLEKATTRATQVLLADWDLLIVDEAHHLVCSATESSQAYQFVARLAKKITAVLLLTATPEQLGLDSHFARLALLDPDRFYDYATFIAEQKAYKPVADAVANLLNDKPLNDMAKNAIAELLSEQDTEPMFKIINSEKSAESDRLQVRQELINALIDRHGTSRVLFRNTRQGVKGFPHRVYHQITLEMPDQYANALNVRAMMGSMEPQDHFYPERLYQCLNSQAPMGNRWEDFDPRIAWLMTFLKNHRDEKVLIICKQAEIAITLAQVLREREAIRTAVFHEHMTIVERDRAAAYFAQIEEGAQVLISSSIGSEGRNFQFARNLVLFNLPDNPDLLEQSIGRLDRIGQKNDIQIYVPCFKNSMQIVLAEWYHRGLNAFEETCPMGSNLFAEFSETLQSFFNDPQATGFEEFIAKTSKRRQQLKMELEQGRDRLLELNSNGGETAQALAEAIAQEDNNPHLVNFALNLFDIIGLEQEDLGEKLIALNPTGHMLVSDFPGLSEEGTTITFDRQLALMREEIELLTWDHPMIRHGIDLITSGDIGKCAISLLINKNLPAGTLLLEAIYVVEAQAPKSLNLTRFLPPTPVRVLLDSKGNDMASQVAFTSLEKQLKPVNKQMANKIAKMAQTQIKKLIMLSEQKIETKAQAIIIAAKQQADNVLSAELHRLTSLQAVNKNIRADEIELLEHLKAESLAQLTQANWRLDSLRVIVSNKA</sequence>
<dbReference type="Gene3D" id="3.40.50.300">
    <property type="entry name" value="P-loop containing nucleotide triphosphate hydrolases"/>
    <property type="match status" value="1"/>
</dbReference>
<keyword evidence="10" id="KW-0175">Coiled coil</keyword>
<evidence type="ECO:0000256" key="4">
    <source>
        <dbReference type="ARBA" id="ARBA00022840"/>
    </source>
</evidence>
<dbReference type="InterPro" id="IPR057342">
    <property type="entry name" value="DEXDc_RapA"/>
</dbReference>
<evidence type="ECO:0000256" key="2">
    <source>
        <dbReference type="ARBA" id="ARBA00022801"/>
    </source>
</evidence>
<evidence type="ECO:0000313" key="14">
    <source>
        <dbReference type="Proteomes" id="UP000060132"/>
    </source>
</evidence>
<dbReference type="Gene3D" id="6.10.140.2230">
    <property type="match status" value="1"/>
</dbReference>
<dbReference type="EC" id="3.6.4.-" evidence="9"/>
<dbReference type="GO" id="GO:0016817">
    <property type="term" value="F:hydrolase activity, acting on acid anhydrides"/>
    <property type="evidence" value="ECO:0007669"/>
    <property type="project" value="InterPro"/>
</dbReference>
<feature type="domain" description="Helicase ATP-binding" evidence="11">
    <location>
        <begin position="162"/>
        <end position="339"/>
    </location>
</feature>
<comment type="similarity">
    <text evidence="9">Belongs to the SNF2/RAD54 helicase family. RapA subfamily.</text>
</comment>
<dbReference type="Pfam" id="PF12137">
    <property type="entry name" value="RapA_C"/>
    <property type="match status" value="1"/>
</dbReference>
<dbReference type="AlphaFoldDB" id="A0AAC8UDM5"/>
<evidence type="ECO:0000259" key="11">
    <source>
        <dbReference type="PROSITE" id="PS51192"/>
    </source>
</evidence>
<dbReference type="RefSeq" id="WP_010945547.1">
    <property type="nucleotide sequence ID" value="NZ_CP011219.1"/>
</dbReference>
<dbReference type="Pfam" id="PF18337">
    <property type="entry name" value="Tudor_RapA"/>
    <property type="match status" value="1"/>
</dbReference>
<accession>A0AAC8UDM5</accession>
<dbReference type="Pfam" id="PF18339">
    <property type="entry name" value="Tudor_1_RapA"/>
    <property type="match status" value="1"/>
</dbReference>
<dbReference type="GO" id="GO:0005524">
    <property type="term" value="F:ATP binding"/>
    <property type="evidence" value="ECO:0007669"/>
    <property type="project" value="UniProtKB-UniRule"/>
</dbReference>
<evidence type="ECO:0000256" key="1">
    <source>
        <dbReference type="ARBA" id="ARBA00022741"/>
    </source>
</evidence>
<evidence type="ECO:0000256" key="7">
    <source>
        <dbReference type="ARBA" id="ARBA00023159"/>
    </source>
</evidence>
<dbReference type="InterPro" id="IPR038718">
    <property type="entry name" value="SNF2-like_sf"/>
</dbReference>
<dbReference type="GO" id="GO:0006355">
    <property type="term" value="P:regulation of DNA-templated transcription"/>
    <property type="evidence" value="ECO:0007669"/>
    <property type="project" value="UniProtKB-UniRule"/>
</dbReference>
<dbReference type="InterPro" id="IPR023949">
    <property type="entry name" value="Helicase_RapA"/>
</dbReference>
<dbReference type="InterPro" id="IPR014001">
    <property type="entry name" value="Helicase_ATP-bd"/>
</dbReference>
<dbReference type="Pfam" id="PF00176">
    <property type="entry name" value="SNF2-rel_dom"/>
    <property type="match status" value="1"/>
</dbReference>
<dbReference type="InterPro" id="IPR049730">
    <property type="entry name" value="SNF2/RAD54-like_C"/>
</dbReference>
<evidence type="ECO:0000256" key="5">
    <source>
        <dbReference type="ARBA" id="ARBA00023015"/>
    </source>
</evidence>
<evidence type="ECO:0000256" key="8">
    <source>
        <dbReference type="ARBA" id="ARBA00023163"/>
    </source>
</evidence>
<dbReference type="SUPFAM" id="SSF52540">
    <property type="entry name" value="P-loop containing nucleoside triphosphate hydrolases"/>
    <property type="match status" value="2"/>
</dbReference>
<evidence type="ECO:0000256" key="6">
    <source>
        <dbReference type="ARBA" id="ARBA00023125"/>
    </source>
</evidence>
<dbReference type="InterPro" id="IPR040766">
    <property type="entry name" value="Tudor_2_RapA"/>
</dbReference>
<keyword evidence="5 9" id="KW-0805">Transcription regulation</keyword>
<evidence type="ECO:0000256" key="9">
    <source>
        <dbReference type="HAMAP-Rule" id="MF_01821"/>
    </source>
</evidence>
<dbReference type="Gene3D" id="2.30.30.140">
    <property type="match status" value="1"/>
</dbReference>
<keyword evidence="3 9" id="KW-0347">Helicase</keyword>
<dbReference type="Gene3D" id="3.40.50.10810">
    <property type="entry name" value="Tandem AAA-ATPase domain"/>
    <property type="match status" value="1"/>
</dbReference>
<feature type="coiled-coil region" evidence="10">
    <location>
        <begin position="672"/>
        <end position="699"/>
    </location>
</feature>
<comment type="subunit">
    <text evidence="9">Interacts with the RNAP. Has a higher affinity for the core RNAP than for the holoenzyme. Its ATPase activity is stimulated by binding to RNAP.</text>
</comment>
<dbReference type="InterPro" id="IPR040765">
    <property type="entry name" value="Tudor_1_RapA"/>
</dbReference>
<keyword evidence="1 9" id="KW-0547">Nucleotide-binding</keyword>
<protein>
    <recommendedName>
        <fullName evidence="9">RNA polymerase-associated protein RapA</fullName>
        <ecNumber evidence="9">3.6.4.-</ecNumber>
    </recommendedName>
    <alternativeName>
        <fullName evidence="9">ATP-dependent helicase HepA</fullName>
    </alternativeName>
</protein>
<name>A0AAC8UDM5_HAEDC</name>
<organism evidence="13 14">
    <name type="scientific">Haemophilus ducreyi</name>
    <dbReference type="NCBI Taxonomy" id="730"/>
    <lineage>
        <taxon>Bacteria</taxon>
        <taxon>Pseudomonadati</taxon>
        <taxon>Pseudomonadota</taxon>
        <taxon>Gammaproteobacteria</taxon>
        <taxon>Pasteurellales</taxon>
        <taxon>Pasteurellaceae</taxon>
        <taxon>Haemophilus</taxon>
    </lineage>
</organism>
<dbReference type="EMBL" id="CP011219">
    <property type="protein sequence ID" value="AKO32825.1"/>
    <property type="molecule type" value="Genomic_DNA"/>
</dbReference>
<dbReference type="PANTHER" id="PTHR45766">
    <property type="entry name" value="DNA ANNEALING HELICASE AND ENDONUCLEASE ZRANB3 FAMILY MEMBER"/>
    <property type="match status" value="1"/>
</dbReference>
<dbReference type="PROSITE" id="PS51194">
    <property type="entry name" value="HELICASE_CTER"/>
    <property type="match status" value="1"/>
</dbReference>
<dbReference type="Gene3D" id="2.30.30.930">
    <property type="match status" value="1"/>
</dbReference>
<dbReference type="OMA" id="MSILERD"/>
<dbReference type="CDD" id="cd18793">
    <property type="entry name" value="SF2_C_SNF"/>
    <property type="match status" value="1"/>
</dbReference>
<proteinExistence type="inferred from homology"/>
<dbReference type="SMR" id="A0AAC8UDM5"/>
<dbReference type="SMART" id="SM00487">
    <property type="entry name" value="DEXDc"/>
    <property type="match status" value="1"/>
</dbReference>
<feature type="binding site" evidence="9">
    <location>
        <begin position="175"/>
        <end position="182"/>
    </location>
    <ligand>
        <name>ATP</name>
        <dbReference type="ChEBI" id="CHEBI:30616"/>
    </ligand>
</feature>
<dbReference type="NCBIfam" id="NF003426">
    <property type="entry name" value="PRK04914.1"/>
    <property type="match status" value="1"/>
</dbReference>
<dbReference type="InterPro" id="IPR001650">
    <property type="entry name" value="Helicase_C-like"/>
</dbReference>
<keyword evidence="2 9" id="KW-0378">Hydrolase</keyword>
<gene>
    <name evidence="9" type="primary">rapA</name>
    <name evidence="13" type="ORF">RZ57_06850</name>
</gene>
<dbReference type="GO" id="GO:0003677">
    <property type="term" value="F:DNA binding"/>
    <property type="evidence" value="ECO:0007669"/>
    <property type="project" value="UniProtKB-KW"/>
</dbReference>
<comment type="function">
    <text evidence="9">Transcription regulator that activates transcription by stimulating RNA polymerase (RNAP) recycling in case of stress conditions such as supercoiled DNA or high salt concentrations. Probably acts by releasing the RNAP, when it is trapped or immobilized on tightly supercoiled DNA. Does not activate transcription on linear DNA. Probably not involved in DNA repair.</text>
</comment>
<feature type="domain" description="Helicase C-terminal" evidence="12">
    <location>
        <begin position="496"/>
        <end position="672"/>
    </location>
</feature>
<dbReference type="InterPro" id="IPR000330">
    <property type="entry name" value="SNF2_N"/>
</dbReference>
<dbReference type="PANTHER" id="PTHR45766:SF6">
    <property type="entry name" value="SWI_SNF-RELATED MATRIX-ASSOCIATED ACTIN-DEPENDENT REGULATOR OF CHROMATIN SUBFAMILY A-LIKE PROTEIN 1"/>
    <property type="match status" value="1"/>
</dbReference>